<dbReference type="PIRSF" id="PIRSF028846">
    <property type="entry name" value="UCP028846"/>
    <property type="match status" value="1"/>
</dbReference>
<dbReference type="InterPro" id="IPR008928">
    <property type="entry name" value="6-hairpin_glycosidase_sf"/>
</dbReference>
<dbReference type="Pfam" id="PF06824">
    <property type="entry name" value="Glyco_hydro_125"/>
    <property type="match status" value="1"/>
</dbReference>
<dbReference type="Proteomes" id="UP000076872">
    <property type="component" value="Unassembled WGS sequence"/>
</dbReference>
<dbReference type="PANTHER" id="PTHR31047:SF0">
    <property type="entry name" value="MEIOTICALLY UP-REGULATED GENE 157 PROTEIN"/>
    <property type="match status" value="1"/>
</dbReference>
<organism evidence="3 6">
    <name type="scientific">Lactiplantibacillus plantarum</name>
    <name type="common">Lactobacillus plantarum</name>
    <dbReference type="NCBI Taxonomy" id="1590"/>
    <lineage>
        <taxon>Bacteria</taxon>
        <taxon>Bacillati</taxon>
        <taxon>Bacillota</taxon>
        <taxon>Bacilli</taxon>
        <taxon>Lactobacillales</taxon>
        <taxon>Lactobacillaceae</taxon>
        <taxon>Lactiplantibacillus</taxon>
    </lineage>
</organism>
<evidence type="ECO:0000313" key="5">
    <source>
        <dbReference type="Proteomes" id="UP000076989"/>
    </source>
</evidence>
<evidence type="ECO:0000313" key="4">
    <source>
        <dbReference type="Proteomes" id="UP000076872"/>
    </source>
</evidence>
<dbReference type="InterPro" id="IPR012341">
    <property type="entry name" value="6hp_glycosidase-like_sf"/>
</dbReference>
<dbReference type="SUPFAM" id="SSF48208">
    <property type="entry name" value="Six-hairpin glycosidases"/>
    <property type="match status" value="1"/>
</dbReference>
<accession>A0A0G9FJB8</accession>
<dbReference type="SMART" id="SM01149">
    <property type="entry name" value="DUF1237"/>
    <property type="match status" value="1"/>
</dbReference>
<dbReference type="GeneID" id="77216634"/>
<name>A0A0G9FJB8_LACPN</name>
<comment type="caution">
    <text evidence="3">The sequence shown here is derived from an EMBL/GenBank/DDBJ whole genome shotgun (WGS) entry which is preliminary data.</text>
</comment>
<dbReference type="EMBL" id="LUWI01000005">
    <property type="protein sequence ID" value="KZU08388.1"/>
    <property type="molecule type" value="Genomic_DNA"/>
</dbReference>
<dbReference type="PATRIC" id="fig|1590.142.peg.3201"/>
<dbReference type="EMBL" id="MCOL01000001">
    <property type="protein sequence ID" value="ODO63214.1"/>
    <property type="molecule type" value="Genomic_DNA"/>
</dbReference>
<proteinExistence type="predicted"/>
<gene>
    <name evidence="3" type="ORF">LPJSA22_03236</name>
    <name evidence="2" type="ORF">NAB2_2759</name>
    <name evidence="1" type="ORF">Nizo2260_0041</name>
</gene>
<reference evidence="3 6" key="2">
    <citation type="submission" date="2016-08" db="EMBL/GenBank/DDBJ databases">
        <title>Genome sequencing of Lactobacillus plantarum JSA22, isolated from fermented soybean paste.</title>
        <authorList>
            <person name="Choi H.S."/>
        </authorList>
    </citation>
    <scope>NUCLEOTIDE SEQUENCE [LARGE SCALE GENOMIC DNA]</scope>
    <source>
        <strain evidence="3 6">JSA22</strain>
    </source>
</reference>
<sequence>MTTNYVDQHVQQFVAKVNQLSQPLDPKLGTVFQKTFLNTLETTISDDEQGYAFILTGDIPAMWQRDSTAQVRPYLALAHEQPAIADLITRVVQRQFFNMAIDPYANAFNETANGHGHQSDQTNMGPWIWERKFEIDSLCYPVQLAYLLYKNTGVTAQFDNNFVTGVKKLLTTFEVEQHHATSPYRFIRTIDRPEDTLVRDGRGTPVADTGMIWSGFRPSDDACEYGYLVPANMFAVVILGYLQTIFSSILDDPEIVARAQRLQTTVRNGIETYGYTTNANGEKVYAYEVDGLGHAKLMDDGNVPSLLSAPYLGYCDLLDLNYQRTRQTLLSPENPYYYSGKLAAGQGSPHTPARYIWPIAIAMEGLTANSHEQQLAALQTLIKTTGNTDLMHESFDVDDDTQFTREWFSWANMMYCELLLTTLGFKIER</sequence>
<evidence type="ECO:0000313" key="1">
    <source>
        <dbReference type="EMBL" id="KZU08388.1"/>
    </source>
</evidence>
<dbReference type="GO" id="GO:0005975">
    <property type="term" value="P:carbohydrate metabolic process"/>
    <property type="evidence" value="ECO:0007669"/>
    <property type="project" value="InterPro"/>
</dbReference>
<reference evidence="4 5" key="1">
    <citation type="submission" date="2016-03" db="EMBL/GenBank/DDBJ databases">
        <title>Comparative genomics of 54 Lactobacillus plantarum strains reveals genomic uncoupling from niche constraints.</title>
        <authorList>
            <person name="Martino M.E."/>
        </authorList>
    </citation>
    <scope>NUCLEOTIDE SEQUENCE [LARGE SCALE GENOMIC DNA]</scope>
    <source>
        <strain evidence="2 4">NAB2</strain>
        <strain evidence="1 5">Nizo2260</strain>
    </source>
</reference>
<dbReference type="AlphaFoldDB" id="A0A0G9FJB8"/>
<dbReference type="EMBL" id="LUXO01000033">
    <property type="protein sequence ID" value="KZV02139.1"/>
    <property type="molecule type" value="Genomic_DNA"/>
</dbReference>
<dbReference type="Proteomes" id="UP000094892">
    <property type="component" value="Unassembled WGS sequence"/>
</dbReference>
<dbReference type="InterPro" id="IPR008313">
    <property type="entry name" value="GH125"/>
</dbReference>
<evidence type="ECO:0000313" key="3">
    <source>
        <dbReference type="EMBL" id="ODO63214.1"/>
    </source>
</evidence>
<dbReference type="Gene3D" id="1.50.10.10">
    <property type="match status" value="1"/>
</dbReference>
<dbReference type="Proteomes" id="UP000076989">
    <property type="component" value="Unassembled WGS sequence"/>
</dbReference>
<evidence type="ECO:0000313" key="6">
    <source>
        <dbReference type="Proteomes" id="UP000094892"/>
    </source>
</evidence>
<evidence type="ECO:0000313" key="2">
    <source>
        <dbReference type="EMBL" id="KZV02139.1"/>
    </source>
</evidence>
<protein>
    <submittedName>
        <fullName evidence="3">Meiotically up-regulated 157 protein</fullName>
    </submittedName>
</protein>
<dbReference type="RefSeq" id="WP_013356072.1">
    <property type="nucleotide sequence ID" value="NZ_AP028145.1"/>
</dbReference>
<dbReference type="PANTHER" id="PTHR31047">
    <property type="entry name" value="MEIOTICALLY UP-REGULATED GENE 157 PROTEIN"/>
    <property type="match status" value="1"/>
</dbReference>